<reference evidence="6 7" key="1">
    <citation type="journal article" date="2009" name="Nature">
        <title>Evolution of pathogenicity and sexual reproduction in eight Candida genomes.</title>
        <authorList>
            <person name="Butler G."/>
            <person name="Rasmussen M.D."/>
            <person name="Lin M.F."/>
            <person name="Santos M.A."/>
            <person name="Sakthikumar S."/>
            <person name="Munro C.A."/>
            <person name="Rheinbay E."/>
            <person name="Grabherr M."/>
            <person name="Forche A."/>
            <person name="Reedy J.L."/>
            <person name="Agrafioti I."/>
            <person name="Arnaud M.B."/>
            <person name="Bates S."/>
            <person name="Brown A.J."/>
            <person name="Brunke S."/>
            <person name="Costanzo M.C."/>
            <person name="Fitzpatrick D.A."/>
            <person name="de Groot P.W."/>
            <person name="Harris D."/>
            <person name="Hoyer L.L."/>
            <person name="Hube B."/>
            <person name="Klis F.M."/>
            <person name="Kodira C."/>
            <person name="Lennard N."/>
            <person name="Logue M.E."/>
            <person name="Martin R."/>
            <person name="Neiman A.M."/>
            <person name="Nikolaou E."/>
            <person name="Quail M.A."/>
            <person name="Quinn J."/>
            <person name="Santos M.C."/>
            <person name="Schmitzberger F.F."/>
            <person name="Sherlock G."/>
            <person name="Shah P."/>
            <person name="Silverstein K.A."/>
            <person name="Skrzypek M.S."/>
            <person name="Soll D."/>
            <person name="Staggs R."/>
            <person name="Stansfield I."/>
            <person name="Stumpf M.P."/>
            <person name="Sudbery P.E."/>
            <person name="Srikantha T."/>
            <person name="Zeng Q."/>
            <person name="Berman J."/>
            <person name="Berriman M."/>
            <person name="Heitman J."/>
            <person name="Gow N.A."/>
            <person name="Lorenz M.C."/>
            <person name="Birren B.W."/>
            <person name="Kellis M."/>
            <person name="Cuomo C.A."/>
        </authorList>
    </citation>
    <scope>NUCLEOTIDE SEQUENCE [LARGE SCALE GENOMIC DNA]</scope>
    <source>
        <strain evidence="7">ATCC MYA-3404 / T1</strain>
    </source>
</reference>
<gene>
    <name evidence="6" type="ORF">CTRG_05926</name>
</gene>
<keyword evidence="2" id="KW-0963">Cytoplasm</keyword>
<dbReference type="VEuPathDB" id="FungiDB:CTRG_05926"/>
<dbReference type="eggNOG" id="ENOG502QTY2">
    <property type="taxonomic scope" value="Eukaryota"/>
</dbReference>
<organism evidence="6 7">
    <name type="scientific">Candida tropicalis (strain ATCC MYA-3404 / T1)</name>
    <name type="common">Yeast</name>
    <dbReference type="NCBI Taxonomy" id="294747"/>
    <lineage>
        <taxon>Eukaryota</taxon>
        <taxon>Fungi</taxon>
        <taxon>Dikarya</taxon>
        <taxon>Ascomycota</taxon>
        <taxon>Saccharomycotina</taxon>
        <taxon>Pichiomycetes</taxon>
        <taxon>Debaryomycetaceae</taxon>
        <taxon>Candida/Lodderomyces clade</taxon>
        <taxon>Candida</taxon>
    </lineage>
</organism>
<feature type="compositionally biased region" description="Low complexity" evidence="5">
    <location>
        <begin position="626"/>
        <end position="637"/>
    </location>
</feature>
<sequence>MGTFGYHDNSIEGDEYIQRLSTYIRKNEEALANGLLCFSKHRNTTLKVKPLRLSFTIHHLYYITERIEQSPLGVEVGPLNIKLDNPNHEPTFISFMANNARSSKHFESDTRSISSINSMKSIVSSASVYWRSAAISKDPKVINKDIKYLYSSFTKVPCLILSPKTKISSINSYEEYPCDTSVPVKMFKNLQVLEMVDYEPNEIFGWHVLSEQLRILIIRKSKISDMAEVLFHLVIDDESGRSSFNSSSSHTKTKKYDYNTTGVGSSADDTFTEMNEMFKHKRERGYTANTMTSSLPKDMYIEAKDYKSLPEAKWSFLKQLTISESSITSVQSYIFKPLVNLVKLNLSNNLLEELPPGLDQLVNVKYINFSDNYLTSLKNLPTNLTQLITLNFNNNKLEDLCGIENIPALEKIDLRRNKLNSLKALKPLVLLYKNGKTKIDNIYLSQNNLAKNYRSELFNLFNGVRYKNYMKLDDSRPGYFEKAMLLDSEAAIKNLEKFLQPEEEIEQEGINGEETEQQQQRLLVRKQRKSPQPKDQLPAPVPVAAPVLNRTTTSTLVSSTVNANDTLTEAFSQVKIEDEPRVKKYELSHTVISTSLSLLSTPTSPLHTNHNTTNKSPISKPMTHLNNSNSSIPSSPSLKRSATLVDIENSTTAPNIVTQVQVTARMST</sequence>
<protein>
    <recommendedName>
        <fullName evidence="8">Leucine-rich repeat-containing protein</fullName>
    </recommendedName>
</protein>
<dbReference type="SUPFAM" id="SSF52047">
    <property type="entry name" value="RNI-like"/>
    <property type="match status" value="1"/>
</dbReference>
<dbReference type="AlphaFoldDB" id="C5MIN3"/>
<dbReference type="PROSITE" id="PS51450">
    <property type="entry name" value="LRR"/>
    <property type="match status" value="2"/>
</dbReference>
<dbReference type="InterPro" id="IPR003591">
    <property type="entry name" value="Leu-rich_rpt_typical-subtyp"/>
</dbReference>
<evidence type="ECO:0000313" key="7">
    <source>
        <dbReference type="Proteomes" id="UP000002037"/>
    </source>
</evidence>
<dbReference type="InterPro" id="IPR032675">
    <property type="entry name" value="LRR_dom_sf"/>
</dbReference>
<keyword evidence="7" id="KW-1185">Reference proteome</keyword>
<accession>C5MIN3</accession>
<dbReference type="GO" id="GO:0005737">
    <property type="term" value="C:cytoplasm"/>
    <property type="evidence" value="ECO:0007669"/>
    <property type="project" value="UniProtKB-SubCell"/>
</dbReference>
<feature type="region of interest" description="Disordered" evidence="5">
    <location>
        <begin position="599"/>
        <end position="637"/>
    </location>
</feature>
<keyword evidence="3" id="KW-0433">Leucine-rich repeat</keyword>
<keyword evidence="4" id="KW-0677">Repeat</keyword>
<dbReference type="Gene3D" id="3.80.10.10">
    <property type="entry name" value="Ribonuclease Inhibitor"/>
    <property type="match status" value="2"/>
</dbReference>
<comment type="subcellular location">
    <subcellularLocation>
        <location evidence="1">Cytoplasm</location>
    </subcellularLocation>
</comment>
<dbReference type="GeneID" id="8296041"/>
<dbReference type="OrthoDB" id="676979at2759"/>
<evidence type="ECO:0000313" key="6">
    <source>
        <dbReference type="EMBL" id="EER30527.1"/>
    </source>
</evidence>
<name>C5MIN3_CANTT</name>
<dbReference type="HOGENOM" id="CLU_009538_1_0_1"/>
<proteinExistence type="predicted"/>
<feature type="compositionally biased region" description="Acidic residues" evidence="5">
    <location>
        <begin position="504"/>
        <end position="516"/>
    </location>
</feature>
<feature type="region of interest" description="Disordered" evidence="5">
    <location>
        <begin position="504"/>
        <end position="540"/>
    </location>
</feature>
<evidence type="ECO:0008006" key="8">
    <source>
        <dbReference type="Google" id="ProtNLM"/>
    </source>
</evidence>
<dbReference type="Pfam" id="PF13855">
    <property type="entry name" value="LRR_8"/>
    <property type="match status" value="1"/>
</dbReference>
<evidence type="ECO:0000256" key="3">
    <source>
        <dbReference type="ARBA" id="ARBA00022614"/>
    </source>
</evidence>
<dbReference type="EMBL" id="GG692404">
    <property type="protein sequence ID" value="EER30527.1"/>
    <property type="molecule type" value="Genomic_DNA"/>
</dbReference>
<dbReference type="RefSeq" id="XP_002546448.1">
    <property type="nucleotide sequence ID" value="XM_002546402.1"/>
</dbReference>
<dbReference type="SMART" id="SM00369">
    <property type="entry name" value="LRR_TYP"/>
    <property type="match status" value="2"/>
</dbReference>
<evidence type="ECO:0000256" key="4">
    <source>
        <dbReference type="ARBA" id="ARBA00022737"/>
    </source>
</evidence>
<dbReference type="PANTHER" id="PTHR15454">
    <property type="entry name" value="NISCHARIN RELATED"/>
    <property type="match status" value="1"/>
</dbReference>
<dbReference type="KEGG" id="ctp:CTRG_05926"/>
<feature type="compositionally biased region" description="Low complexity" evidence="5">
    <location>
        <begin position="599"/>
        <end position="608"/>
    </location>
</feature>
<evidence type="ECO:0000256" key="5">
    <source>
        <dbReference type="SAM" id="MobiDB-lite"/>
    </source>
</evidence>
<dbReference type="Proteomes" id="UP000002037">
    <property type="component" value="Unassembled WGS sequence"/>
</dbReference>
<dbReference type="PANTHER" id="PTHR15454:SF69">
    <property type="entry name" value="SERINE_THREONINE-PROTEIN KINASE 11-INTERACTING PROTEIN"/>
    <property type="match status" value="1"/>
</dbReference>
<evidence type="ECO:0000256" key="2">
    <source>
        <dbReference type="ARBA" id="ARBA00022490"/>
    </source>
</evidence>
<evidence type="ECO:0000256" key="1">
    <source>
        <dbReference type="ARBA" id="ARBA00004496"/>
    </source>
</evidence>
<dbReference type="InterPro" id="IPR001611">
    <property type="entry name" value="Leu-rich_rpt"/>
</dbReference>